<feature type="domain" description="Methyltransferase type 11" evidence="1">
    <location>
        <begin position="38"/>
        <end position="134"/>
    </location>
</feature>
<dbReference type="CDD" id="cd02440">
    <property type="entry name" value="AdoMet_MTases"/>
    <property type="match status" value="1"/>
</dbReference>
<name>A0ABX1GGA5_9GAMM</name>
<dbReference type="Proteomes" id="UP000765845">
    <property type="component" value="Unassembled WGS sequence"/>
</dbReference>
<dbReference type="GO" id="GO:0032259">
    <property type="term" value="P:methylation"/>
    <property type="evidence" value="ECO:0007669"/>
    <property type="project" value="UniProtKB-KW"/>
</dbReference>
<reference evidence="2 3" key="1">
    <citation type="submission" date="2020-04" db="EMBL/GenBank/DDBJ databases">
        <authorList>
            <person name="Yoon J."/>
        </authorList>
    </citation>
    <scope>NUCLEOTIDE SEQUENCE [LARGE SCALE GENOMIC DNA]</scope>
    <source>
        <strain evidence="2 3">KMU-166</strain>
    </source>
</reference>
<evidence type="ECO:0000313" key="3">
    <source>
        <dbReference type="Proteomes" id="UP000765845"/>
    </source>
</evidence>
<dbReference type="Gene3D" id="3.40.50.150">
    <property type="entry name" value="Vaccinia Virus protein VP39"/>
    <property type="match status" value="1"/>
</dbReference>
<dbReference type="PANTHER" id="PTHR45036">
    <property type="entry name" value="METHYLTRANSFERASE LIKE 7B"/>
    <property type="match status" value="1"/>
</dbReference>
<gene>
    <name evidence="2" type="ORF">HCU74_12540</name>
</gene>
<dbReference type="PANTHER" id="PTHR45036:SF1">
    <property type="entry name" value="METHYLTRANSFERASE LIKE 7A"/>
    <property type="match status" value="1"/>
</dbReference>
<evidence type="ECO:0000313" key="2">
    <source>
        <dbReference type="EMBL" id="NKI18235.1"/>
    </source>
</evidence>
<dbReference type="GO" id="GO:0008168">
    <property type="term" value="F:methyltransferase activity"/>
    <property type="evidence" value="ECO:0007669"/>
    <property type="project" value="UniProtKB-KW"/>
</dbReference>
<evidence type="ECO:0000259" key="1">
    <source>
        <dbReference type="Pfam" id="PF08241"/>
    </source>
</evidence>
<dbReference type="EMBL" id="JAAWWK010000004">
    <property type="protein sequence ID" value="NKI18235.1"/>
    <property type="molecule type" value="Genomic_DNA"/>
</dbReference>
<protein>
    <submittedName>
        <fullName evidence="2">Class I SAM-dependent methyltransferase</fullName>
    </submittedName>
</protein>
<keyword evidence="2" id="KW-0489">Methyltransferase</keyword>
<dbReference type="InterPro" id="IPR029063">
    <property type="entry name" value="SAM-dependent_MTases_sf"/>
</dbReference>
<keyword evidence="2" id="KW-0808">Transferase</keyword>
<dbReference type="SUPFAM" id="SSF53335">
    <property type="entry name" value="S-adenosyl-L-methionine-dependent methyltransferases"/>
    <property type="match status" value="1"/>
</dbReference>
<dbReference type="InterPro" id="IPR013216">
    <property type="entry name" value="Methyltransf_11"/>
</dbReference>
<proteinExistence type="predicted"/>
<sequence length="206" mass="22783">MSLYENYILPHVINCACSMPAVMAVREEIVPLASGVVLEVGMGSGLNLPLYTAENIDFIWGLEPSDAMRRRAADKLAASPLEVRWLELGGEAIPLEDNSVDTVLLTFTLCTIPDWRAALAHIRRVLKPAGTLLFCEHGLSRDAEVQHWQQRLTPVWKRLAGGCHLDRPIAQMLRESGFAIDDIQTRYLPKTPRVAGYVYSGSATKG</sequence>
<dbReference type="InterPro" id="IPR052356">
    <property type="entry name" value="Thiol_S-MT"/>
</dbReference>
<keyword evidence="3" id="KW-1185">Reference proteome</keyword>
<dbReference type="Pfam" id="PF08241">
    <property type="entry name" value="Methyltransf_11"/>
    <property type="match status" value="1"/>
</dbReference>
<dbReference type="RefSeq" id="WP_168450755.1">
    <property type="nucleotide sequence ID" value="NZ_JAAWWK010000004.1"/>
</dbReference>
<organism evidence="2 3">
    <name type="scientific">Spongiibacter thalassae</name>
    <dbReference type="NCBI Taxonomy" id="2721624"/>
    <lineage>
        <taxon>Bacteria</taxon>
        <taxon>Pseudomonadati</taxon>
        <taxon>Pseudomonadota</taxon>
        <taxon>Gammaproteobacteria</taxon>
        <taxon>Cellvibrionales</taxon>
        <taxon>Spongiibacteraceae</taxon>
        <taxon>Spongiibacter</taxon>
    </lineage>
</organism>
<comment type="caution">
    <text evidence="2">The sequence shown here is derived from an EMBL/GenBank/DDBJ whole genome shotgun (WGS) entry which is preliminary data.</text>
</comment>
<accession>A0ABX1GGA5</accession>